<accession>A0A3M7I9J2</accession>
<organism evidence="3 5">
    <name type="scientific">Hortaea werneckii</name>
    <name type="common">Black yeast</name>
    <name type="synonym">Cladosporium werneckii</name>
    <dbReference type="NCBI Taxonomy" id="91943"/>
    <lineage>
        <taxon>Eukaryota</taxon>
        <taxon>Fungi</taxon>
        <taxon>Dikarya</taxon>
        <taxon>Ascomycota</taxon>
        <taxon>Pezizomycotina</taxon>
        <taxon>Dothideomycetes</taxon>
        <taxon>Dothideomycetidae</taxon>
        <taxon>Mycosphaerellales</taxon>
        <taxon>Teratosphaeriaceae</taxon>
        <taxon>Hortaea</taxon>
    </lineage>
</organism>
<protein>
    <submittedName>
        <fullName evidence="3">Uncharacterized protein</fullName>
    </submittedName>
</protein>
<gene>
    <name evidence="3" type="ORF">D0859_13785</name>
    <name evidence="2" type="ORF">D0860_06283</name>
</gene>
<name>A0A3M7I9J2_HORWE</name>
<evidence type="ECO:0000313" key="2">
    <source>
        <dbReference type="EMBL" id="RMZ04697.1"/>
    </source>
</evidence>
<evidence type="ECO:0000313" key="3">
    <source>
        <dbReference type="EMBL" id="RMZ22199.1"/>
    </source>
</evidence>
<comment type="caution">
    <text evidence="3">The sequence shown here is derived from an EMBL/GenBank/DDBJ whole genome shotgun (WGS) entry which is preliminary data.</text>
</comment>
<dbReference type="Proteomes" id="UP000281677">
    <property type="component" value="Unassembled WGS sequence"/>
</dbReference>
<dbReference type="AlphaFoldDB" id="A0A3M7I9J2"/>
<dbReference type="Proteomes" id="UP000280598">
    <property type="component" value="Unassembled WGS sequence"/>
</dbReference>
<dbReference type="EMBL" id="QWIT01000590">
    <property type="protein sequence ID" value="RMZ22199.1"/>
    <property type="molecule type" value="Genomic_DNA"/>
</dbReference>
<dbReference type="EMBL" id="QWIS01000140">
    <property type="protein sequence ID" value="RMZ04697.1"/>
    <property type="molecule type" value="Genomic_DNA"/>
</dbReference>
<evidence type="ECO:0000313" key="4">
    <source>
        <dbReference type="Proteomes" id="UP000280598"/>
    </source>
</evidence>
<feature type="compositionally biased region" description="Acidic residues" evidence="1">
    <location>
        <begin position="429"/>
        <end position="443"/>
    </location>
</feature>
<evidence type="ECO:0000313" key="5">
    <source>
        <dbReference type="Proteomes" id="UP000281677"/>
    </source>
</evidence>
<dbReference type="OrthoDB" id="3865826at2759"/>
<proteinExistence type="predicted"/>
<feature type="region of interest" description="Disordered" evidence="1">
    <location>
        <begin position="427"/>
        <end position="448"/>
    </location>
</feature>
<sequence length="474" mass="54337">MQAIRTGKPFSYANYKETPSCSDPMNPETFCSMAALQKHRIAYVRAKDYAPREVVVRNLITGQIITAISDSRECVQCLALSTTHVGFVTTAGRLHTIRFDDETLSMSSNRLPSSRIRAMASDGDFTLLLPALDTPQSTRSSLALYNAKTHKLVASEFAHQVATSPPRCLQPILLLVDARTHHVDVFSSESMKDMVDKEWSFVGHMRFDLSDIERKGDFQPISTELIFVPRLRFSGRHWTPFTFIRSTGQDDEFYLVPEDRDYDRDEDEDEGPFPTVLFNRRQCRLRISHVEKRLAGENNALNRYIDPGTIVPRFDDRQALRVPQFEARGIKWKDTYFSHALCSDFATFADEPLLAEYEIRHTSFTHLDGTLNTMDNDPYESMLTMANDSFLVAFDFLGHRAVEGICVYSFEEDLPLAGGQSTRLWDADATSDDADSDDDVDDESREKRKKCSWLDMRDLNRSILRRKKRLNMWD</sequence>
<evidence type="ECO:0000256" key="1">
    <source>
        <dbReference type="SAM" id="MobiDB-lite"/>
    </source>
</evidence>
<reference evidence="4 5" key="1">
    <citation type="journal article" date="2018" name="BMC Genomics">
        <title>Genomic evidence for intraspecific hybridization in a clonal and extremely halotolerant yeast.</title>
        <authorList>
            <person name="Gostincar C."/>
            <person name="Stajich J.E."/>
            <person name="Zupancic J."/>
            <person name="Zalar P."/>
            <person name="Gunde-Cimerman N."/>
        </authorList>
    </citation>
    <scope>NUCLEOTIDE SEQUENCE [LARGE SCALE GENOMIC DNA]</scope>
    <source>
        <strain evidence="3 5">EXF-120</strain>
        <strain evidence="2 4">EXF-562</strain>
    </source>
</reference>